<name>A0A1F8GTF8_9BACT</name>
<dbReference type="AlphaFoldDB" id="A0A1F8GTF8"/>
<dbReference type="SUPFAM" id="SSF56655">
    <property type="entry name" value="Carbohydrate phosphatase"/>
    <property type="match status" value="1"/>
</dbReference>
<proteinExistence type="predicted"/>
<accession>A0A1F8GTF8</accession>
<evidence type="ECO:0000313" key="1">
    <source>
        <dbReference type="EMBL" id="OGN27926.1"/>
    </source>
</evidence>
<protein>
    <recommendedName>
        <fullName evidence="3">Fructose-bisphosphatase</fullName>
    </recommendedName>
</protein>
<evidence type="ECO:0000313" key="2">
    <source>
        <dbReference type="Proteomes" id="UP000178444"/>
    </source>
</evidence>
<dbReference type="EMBL" id="MGKO01000005">
    <property type="protein sequence ID" value="OGN27926.1"/>
    <property type="molecule type" value="Genomic_DNA"/>
</dbReference>
<gene>
    <name evidence="1" type="ORF">A2941_02880</name>
</gene>
<comment type="caution">
    <text evidence="1">The sequence shown here is derived from an EMBL/GenBank/DDBJ whole genome shotgun (WGS) entry which is preliminary data.</text>
</comment>
<evidence type="ECO:0008006" key="3">
    <source>
        <dbReference type="Google" id="ProtNLM"/>
    </source>
</evidence>
<reference evidence="1 2" key="1">
    <citation type="journal article" date="2016" name="Nat. Commun.">
        <title>Thousands of microbial genomes shed light on interconnected biogeochemical processes in an aquifer system.</title>
        <authorList>
            <person name="Anantharaman K."/>
            <person name="Brown C.T."/>
            <person name="Hug L.A."/>
            <person name="Sharon I."/>
            <person name="Castelle C.J."/>
            <person name="Probst A.J."/>
            <person name="Thomas B.C."/>
            <person name="Singh A."/>
            <person name="Wilkins M.J."/>
            <person name="Karaoz U."/>
            <person name="Brodie E.L."/>
            <person name="Williams K.H."/>
            <person name="Hubbard S.S."/>
            <person name="Banfield J.F."/>
        </authorList>
    </citation>
    <scope>NUCLEOTIDE SEQUENCE [LARGE SCALE GENOMIC DNA]</scope>
</reference>
<dbReference type="Proteomes" id="UP000178444">
    <property type="component" value="Unassembled WGS sequence"/>
</dbReference>
<sequence length="340" mass="36737">MPAGTEGDGYMENQQSGFLPAMLRNLRDMRMRMTDPAGPGEKSDKGKRQTVFEYEAVMMIRKELPAGMGLDAEGYEYFGPEDAEFILALDPTDGTAGDARSLGAGVKNGLPVTAVMVIRENVPNSTFASVKYAGVLDLRHGEIFTAGSDGAWRGDQNLGESLKAVSQYNVHAPAVTTEIARRANSFFRFLIPYGLYPEVFADSNSSALVMLWALQGYCDLWWNSNLPGISGAGQRGHELGAMAVFARAMGACALQTRIEGNQVVIAGSLDDAPYTFDGQTSVILGPDRKVVDHYLGLVNASLSRKVSFGPIGGELCLAEVLAELNRQCPNERWGLPLVKE</sequence>
<organism evidence="1 2">
    <name type="scientific">Candidatus Yanofskybacteria bacterium RIFCSPLOWO2_01_FULL_49_17</name>
    <dbReference type="NCBI Taxonomy" id="1802700"/>
    <lineage>
        <taxon>Bacteria</taxon>
        <taxon>Candidatus Yanofskyibacteriota</taxon>
    </lineage>
</organism>